<dbReference type="AlphaFoldDB" id="A0A6S6UGK9"/>
<protein>
    <submittedName>
        <fullName evidence="1">Uncharacterized protein</fullName>
    </submittedName>
</protein>
<sequence>MVESGLLVGQLVDSALQQSPQSLPAAQVKDVERFHDIISSSGDSTMSIQPQSQGDSVLQITEPLQEGAPGSLADSMINQAAQIDGTYHSLLSDLSNRTNFDSYFENTGGKTTDEMLTYPSVSSTEAGEGNPYETILERVVETQRATGEFRAGLNDWTLQFQIWKSGISIVSAAAKQVSEGFKTLFRASG</sequence>
<reference evidence="1" key="1">
    <citation type="submission" date="2020-01" db="EMBL/GenBank/DDBJ databases">
        <authorList>
            <person name="Meier V. D."/>
            <person name="Meier V D."/>
        </authorList>
    </citation>
    <scope>NUCLEOTIDE SEQUENCE</scope>
    <source>
        <strain evidence="1">HLG_WM_MAG_09</strain>
    </source>
</reference>
<proteinExistence type="predicted"/>
<organism evidence="1">
    <name type="scientific">uncultured Thiotrichaceae bacterium</name>
    <dbReference type="NCBI Taxonomy" id="298394"/>
    <lineage>
        <taxon>Bacteria</taxon>
        <taxon>Pseudomonadati</taxon>
        <taxon>Pseudomonadota</taxon>
        <taxon>Gammaproteobacteria</taxon>
        <taxon>Thiotrichales</taxon>
        <taxon>Thiotrichaceae</taxon>
        <taxon>environmental samples</taxon>
    </lineage>
</organism>
<dbReference type="EMBL" id="CACVAT010000440">
    <property type="protein sequence ID" value="CAA6827522.1"/>
    <property type="molecule type" value="Genomic_DNA"/>
</dbReference>
<gene>
    <name evidence="1" type="ORF">HELGO_WM19343</name>
</gene>
<evidence type="ECO:0000313" key="1">
    <source>
        <dbReference type="EMBL" id="CAA6827522.1"/>
    </source>
</evidence>
<name>A0A6S6UGK9_9GAMM</name>
<accession>A0A6S6UGK9</accession>